<protein>
    <recommendedName>
        <fullName evidence="5">RRM domain-containing protein</fullName>
    </recommendedName>
</protein>
<evidence type="ECO:0000256" key="4">
    <source>
        <dbReference type="PROSITE-ProRule" id="PRU00176"/>
    </source>
</evidence>
<gene>
    <name evidence="6" type="ORF">BJ684DRAFT_1042</name>
</gene>
<feature type="non-terminal residue" evidence="6">
    <location>
        <position position="1"/>
    </location>
</feature>
<organism evidence="6 7">
    <name type="scientific">Piptocephalis cylindrospora</name>
    <dbReference type="NCBI Taxonomy" id="1907219"/>
    <lineage>
        <taxon>Eukaryota</taxon>
        <taxon>Fungi</taxon>
        <taxon>Fungi incertae sedis</taxon>
        <taxon>Zoopagomycota</taxon>
        <taxon>Zoopagomycotina</taxon>
        <taxon>Zoopagomycetes</taxon>
        <taxon>Zoopagales</taxon>
        <taxon>Piptocephalidaceae</taxon>
        <taxon>Piptocephalis</taxon>
    </lineage>
</organism>
<feature type="non-terminal residue" evidence="6">
    <location>
        <position position="164"/>
    </location>
</feature>
<dbReference type="GO" id="GO:0005730">
    <property type="term" value="C:nucleolus"/>
    <property type="evidence" value="ECO:0007669"/>
    <property type="project" value="UniProtKB-SubCell"/>
</dbReference>
<keyword evidence="7" id="KW-1185">Reference proteome</keyword>
<evidence type="ECO:0000259" key="5">
    <source>
        <dbReference type="PROSITE" id="PS50102"/>
    </source>
</evidence>
<dbReference type="InterPro" id="IPR012677">
    <property type="entry name" value="Nucleotide-bd_a/b_plait_sf"/>
</dbReference>
<dbReference type="SMART" id="SM00360">
    <property type="entry name" value="RRM"/>
    <property type="match status" value="1"/>
</dbReference>
<dbReference type="OrthoDB" id="21467at2759"/>
<evidence type="ECO:0000256" key="1">
    <source>
        <dbReference type="ARBA" id="ARBA00004604"/>
    </source>
</evidence>
<evidence type="ECO:0000256" key="2">
    <source>
        <dbReference type="ARBA" id="ARBA00022884"/>
    </source>
</evidence>
<name>A0A4P9Y494_9FUNG</name>
<dbReference type="Gene3D" id="3.30.70.330">
    <property type="match status" value="1"/>
</dbReference>
<keyword evidence="3" id="KW-0539">Nucleus</keyword>
<proteinExistence type="predicted"/>
<dbReference type="PROSITE" id="PS50102">
    <property type="entry name" value="RRM"/>
    <property type="match status" value="1"/>
</dbReference>
<dbReference type="EMBL" id="KZ987944">
    <property type="protein sequence ID" value="RKP13786.1"/>
    <property type="molecule type" value="Genomic_DNA"/>
</dbReference>
<dbReference type="CDD" id="cd12307">
    <property type="entry name" value="RRM_NIFK_like"/>
    <property type="match status" value="1"/>
</dbReference>
<dbReference type="Pfam" id="PF00076">
    <property type="entry name" value="RRM_1"/>
    <property type="match status" value="1"/>
</dbReference>
<dbReference type="Proteomes" id="UP000267251">
    <property type="component" value="Unassembled WGS sequence"/>
</dbReference>
<accession>A0A4P9Y494</accession>
<dbReference type="InterPro" id="IPR035979">
    <property type="entry name" value="RBD_domain_sf"/>
</dbReference>
<dbReference type="InterPro" id="IPR000504">
    <property type="entry name" value="RRM_dom"/>
</dbReference>
<keyword evidence="2 4" id="KW-0694">RNA-binding</keyword>
<feature type="domain" description="RRM" evidence="5">
    <location>
        <begin position="22"/>
        <end position="100"/>
    </location>
</feature>
<dbReference type="AlphaFoldDB" id="A0A4P9Y494"/>
<dbReference type="PANTHER" id="PTHR46754">
    <property type="entry name" value="MKI67 FHA DOMAIN-INTERACTING NUCLEOLAR PHOSPHOPROTEIN"/>
    <property type="match status" value="1"/>
</dbReference>
<comment type="subcellular location">
    <subcellularLocation>
        <location evidence="1">Nucleus</location>
        <location evidence="1">Nucleolus</location>
    </subcellularLocation>
</comment>
<evidence type="ECO:0000256" key="3">
    <source>
        <dbReference type="ARBA" id="ARBA00023242"/>
    </source>
</evidence>
<dbReference type="GO" id="GO:0003723">
    <property type="term" value="F:RNA binding"/>
    <property type="evidence" value="ECO:0007669"/>
    <property type="project" value="UniProtKB-UniRule"/>
</dbReference>
<evidence type="ECO:0000313" key="7">
    <source>
        <dbReference type="Proteomes" id="UP000267251"/>
    </source>
</evidence>
<dbReference type="SUPFAM" id="SSF54928">
    <property type="entry name" value="RNA-binding domain, RBD"/>
    <property type="match status" value="1"/>
</dbReference>
<sequence length="164" mass="19051">KEEVKLKQRIAALKPKADEPSGVLYLGRIPHGFYEAEMRAYFGQFGDVARLRISRNRKTGRSKHYAFIEFGSVEVAEIVADTMNNYLLFGHLLQCKVIPPGKVHPDLFLGCERKFRVIPFRKIAAKHQNKAKSFEEVRKMQKRLLSKEKKKREQLKKAGIDYNF</sequence>
<reference evidence="7" key="1">
    <citation type="journal article" date="2018" name="Nat. Microbiol.">
        <title>Leveraging single-cell genomics to expand the fungal tree of life.</title>
        <authorList>
            <person name="Ahrendt S.R."/>
            <person name="Quandt C.A."/>
            <person name="Ciobanu D."/>
            <person name="Clum A."/>
            <person name="Salamov A."/>
            <person name="Andreopoulos B."/>
            <person name="Cheng J.F."/>
            <person name="Woyke T."/>
            <person name="Pelin A."/>
            <person name="Henrissat B."/>
            <person name="Reynolds N.K."/>
            <person name="Benny G.L."/>
            <person name="Smith M.E."/>
            <person name="James T.Y."/>
            <person name="Grigoriev I.V."/>
        </authorList>
    </citation>
    <scope>NUCLEOTIDE SEQUENCE [LARGE SCALE GENOMIC DNA]</scope>
</reference>
<evidence type="ECO:0000313" key="6">
    <source>
        <dbReference type="EMBL" id="RKP13786.1"/>
    </source>
</evidence>